<dbReference type="RefSeq" id="WP_284874510.1">
    <property type="nucleotide sequence ID" value="NZ_CP126970.1"/>
</dbReference>
<keyword evidence="2" id="KW-0472">Membrane</keyword>
<feature type="compositionally biased region" description="Basic and acidic residues" evidence="1">
    <location>
        <begin position="38"/>
        <end position="58"/>
    </location>
</feature>
<feature type="region of interest" description="Disordered" evidence="1">
    <location>
        <begin position="38"/>
        <end position="70"/>
    </location>
</feature>
<evidence type="ECO:0008006" key="5">
    <source>
        <dbReference type="Google" id="ProtNLM"/>
    </source>
</evidence>
<reference evidence="3 4" key="1">
    <citation type="submission" date="2023-05" db="EMBL/GenBank/DDBJ databases">
        <title>Corynebacterium suedekumii sp. nov. and Corynebacterium breve sp. nov. isolated from raw cow's milk.</title>
        <authorList>
            <person name="Baer M.K."/>
            <person name="Mehl L."/>
            <person name="Hellmuth R."/>
            <person name="Marke G."/>
            <person name="Lipski A."/>
        </authorList>
    </citation>
    <scope>NUCLEOTIDE SEQUENCE [LARGE SCALE GENOMIC DNA]</scope>
    <source>
        <strain evidence="3 4">LM112</strain>
    </source>
</reference>
<evidence type="ECO:0000256" key="1">
    <source>
        <dbReference type="SAM" id="MobiDB-lite"/>
    </source>
</evidence>
<name>A0ABY8VLN3_9CORY</name>
<dbReference type="Proteomes" id="UP001238805">
    <property type="component" value="Chromosome"/>
</dbReference>
<protein>
    <recommendedName>
        <fullName evidence="5">Cell wall hydrolase interfering with FtsZ ring assembly</fullName>
    </recommendedName>
</protein>
<feature type="region of interest" description="Disordered" evidence="1">
    <location>
        <begin position="95"/>
        <end position="117"/>
    </location>
</feature>
<proteinExistence type="predicted"/>
<keyword evidence="2" id="KW-0812">Transmembrane</keyword>
<feature type="compositionally biased region" description="Polar residues" evidence="1">
    <location>
        <begin position="107"/>
        <end position="117"/>
    </location>
</feature>
<feature type="transmembrane region" description="Helical" evidence="2">
    <location>
        <begin position="75"/>
        <end position="95"/>
    </location>
</feature>
<evidence type="ECO:0000313" key="4">
    <source>
        <dbReference type="Proteomes" id="UP001238805"/>
    </source>
</evidence>
<sequence length="117" mass="12606">MTISLNHSVAGHRTRPATTAVVPAAAVWEPSGYREASGEQRAVRTLRVDDRTQRRETSPPRSTWQDRARRRRETAVTYLVGAVFGFCVVGATMLAGGDEPAAPATDPTVSQATVSAR</sequence>
<gene>
    <name evidence="3" type="ORF">QP029_12040</name>
</gene>
<keyword evidence="2" id="KW-1133">Transmembrane helix</keyword>
<keyword evidence="4" id="KW-1185">Reference proteome</keyword>
<evidence type="ECO:0000313" key="3">
    <source>
        <dbReference type="EMBL" id="WIM69917.1"/>
    </source>
</evidence>
<organism evidence="3 4">
    <name type="scientific">Corynebacterium suedekumii</name>
    <dbReference type="NCBI Taxonomy" id="3049801"/>
    <lineage>
        <taxon>Bacteria</taxon>
        <taxon>Bacillati</taxon>
        <taxon>Actinomycetota</taxon>
        <taxon>Actinomycetes</taxon>
        <taxon>Mycobacteriales</taxon>
        <taxon>Corynebacteriaceae</taxon>
        <taxon>Corynebacterium</taxon>
    </lineage>
</organism>
<dbReference type="EMBL" id="CP126970">
    <property type="protein sequence ID" value="WIM69917.1"/>
    <property type="molecule type" value="Genomic_DNA"/>
</dbReference>
<evidence type="ECO:0000256" key="2">
    <source>
        <dbReference type="SAM" id="Phobius"/>
    </source>
</evidence>
<accession>A0ABY8VLN3</accession>